<sequence>MIISIYKFVSGLSPSKYKSHLYRTDLNNHLNIVGKAFLNIKKNFVLGIMALDPFLFGILIFILR</sequence>
<evidence type="ECO:0000256" key="1">
    <source>
        <dbReference type="SAM" id="Phobius"/>
    </source>
</evidence>
<dbReference type="Proteomes" id="UP000276133">
    <property type="component" value="Unassembled WGS sequence"/>
</dbReference>
<dbReference type="AlphaFoldDB" id="A0A3M7SKT8"/>
<keyword evidence="3" id="KW-1185">Reference proteome</keyword>
<name>A0A3M7SKT8_BRAPC</name>
<feature type="transmembrane region" description="Helical" evidence="1">
    <location>
        <begin position="44"/>
        <end position="63"/>
    </location>
</feature>
<organism evidence="2 3">
    <name type="scientific">Brachionus plicatilis</name>
    <name type="common">Marine rotifer</name>
    <name type="synonym">Brachionus muelleri</name>
    <dbReference type="NCBI Taxonomy" id="10195"/>
    <lineage>
        <taxon>Eukaryota</taxon>
        <taxon>Metazoa</taxon>
        <taxon>Spiralia</taxon>
        <taxon>Gnathifera</taxon>
        <taxon>Rotifera</taxon>
        <taxon>Eurotatoria</taxon>
        <taxon>Monogononta</taxon>
        <taxon>Pseudotrocha</taxon>
        <taxon>Ploima</taxon>
        <taxon>Brachionidae</taxon>
        <taxon>Brachionus</taxon>
    </lineage>
</organism>
<keyword evidence="1" id="KW-0812">Transmembrane</keyword>
<evidence type="ECO:0000313" key="3">
    <source>
        <dbReference type="Proteomes" id="UP000276133"/>
    </source>
</evidence>
<dbReference type="EMBL" id="REGN01001213">
    <property type="protein sequence ID" value="RNA36217.1"/>
    <property type="molecule type" value="Genomic_DNA"/>
</dbReference>
<protein>
    <submittedName>
        <fullName evidence="2">Uncharacterized protein</fullName>
    </submittedName>
</protein>
<gene>
    <name evidence="2" type="ORF">BpHYR1_033706</name>
</gene>
<proteinExistence type="predicted"/>
<reference evidence="2 3" key="1">
    <citation type="journal article" date="2018" name="Sci. Rep.">
        <title>Genomic signatures of local adaptation to the degree of environmental predictability in rotifers.</title>
        <authorList>
            <person name="Franch-Gras L."/>
            <person name="Hahn C."/>
            <person name="Garcia-Roger E.M."/>
            <person name="Carmona M.J."/>
            <person name="Serra M."/>
            <person name="Gomez A."/>
        </authorList>
    </citation>
    <scope>NUCLEOTIDE SEQUENCE [LARGE SCALE GENOMIC DNA]</scope>
    <source>
        <strain evidence="2">HYR1</strain>
    </source>
</reference>
<evidence type="ECO:0000313" key="2">
    <source>
        <dbReference type="EMBL" id="RNA36217.1"/>
    </source>
</evidence>
<keyword evidence="1" id="KW-1133">Transmembrane helix</keyword>
<comment type="caution">
    <text evidence="2">The sequence shown here is derived from an EMBL/GenBank/DDBJ whole genome shotgun (WGS) entry which is preliminary data.</text>
</comment>
<accession>A0A3M7SKT8</accession>
<keyword evidence="1" id="KW-0472">Membrane</keyword>